<dbReference type="PANTHER" id="PTHR34106">
    <property type="entry name" value="GLYCOSIDASE"/>
    <property type="match status" value="1"/>
</dbReference>
<organism evidence="4">
    <name type="scientific">Thermosulfidibacter takaii</name>
    <dbReference type="NCBI Taxonomy" id="412593"/>
    <lineage>
        <taxon>Bacteria</taxon>
        <taxon>Pseudomonadati</taxon>
        <taxon>Thermosulfidibacterota</taxon>
        <taxon>Thermosulfidibacteria</taxon>
        <taxon>Thermosulfidibacterales</taxon>
        <taxon>Thermosulfidibacteraceae</taxon>
    </lineage>
</organism>
<accession>A0A7C0U618</accession>
<dbReference type="Proteomes" id="UP000885690">
    <property type="component" value="Unassembled WGS sequence"/>
</dbReference>
<gene>
    <name evidence="4" type="ORF">ENF32_03160</name>
</gene>
<dbReference type="EMBL" id="DQWS01000120">
    <property type="protein sequence ID" value="HDD53052.1"/>
    <property type="molecule type" value="Genomic_DNA"/>
</dbReference>
<protein>
    <submittedName>
        <fullName evidence="4">Glycosidase</fullName>
    </submittedName>
</protein>
<keyword evidence="1" id="KW-0328">Glycosyltransferase</keyword>
<name>A0A7C0U618_9BACT</name>
<dbReference type="GO" id="GO:0016757">
    <property type="term" value="F:glycosyltransferase activity"/>
    <property type="evidence" value="ECO:0007669"/>
    <property type="project" value="UniProtKB-KW"/>
</dbReference>
<dbReference type="InterPro" id="IPR007184">
    <property type="entry name" value="Mannoside_phosphorylase"/>
</dbReference>
<dbReference type="GO" id="GO:0016798">
    <property type="term" value="F:hydrolase activity, acting on glycosyl bonds"/>
    <property type="evidence" value="ECO:0007669"/>
    <property type="project" value="UniProtKB-KW"/>
</dbReference>
<evidence type="ECO:0000313" key="4">
    <source>
        <dbReference type="EMBL" id="HDD53052.1"/>
    </source>
</evidence>
<reference evidence="4" key="1">
    <citation type="journal article" date="2020" name="mSystems">
        <title>Genome- and Community-Level Interaction Insights into Carbon Utilization and Element Cycling Functions of Hydrothermarchaeota in Hydrothermal Sediment.</title>
        <authorList>
            <person name="Zhou Z."/>
            <person name="Liu Y."/>
            <person name="Xu W."/>
            <person name="Pan J."/>
            <person name="Luo Z.H."/>
            <person name="Li M."/>
        </authorList>
    </citation>
    <scope>NUCLEOTIDE SEQUENCE [LARGE SCALE GENOMIC DNA]</scope>
    <source>
        <strain evidence="4">HyVt-115</strain>
    </source>
</reference>
<dbReference type="SUPFAM" id="SSF75005">
    <property type="entry name" value="Arabinanase/levansucrase/invertase"/>
    <property type="match status" value="1"/>
</dbReference>
<dbReference type="Pfam" id="PF04041">
    <property type="entry name" value="Glyco_hydro_130"/>
    <property type="match status" value="1"/>
</dbReference>
<dbReference type="PANTHER" id="PTHR34106:SF5">
    <property type="entry name" value="GLYCOSIDASE"/>
    <property type="match status" value="1"/>
</dbReference>
<dbReference type="CDD" id="cd18614">
    <property type="entry name" value="GH130"/>
    <property type="match status" value="1"/>
</dbReference>
<dbReference type="PIRSF" id="PIRSF016202">
    <property type="entry name" value="PH1107"/>
    <property type="match status" value="1"/>
</dbReference>
<evidence type="ECO:0000256" key="1">
    <source>
        <dbReference type="ARBA" id="ARBA00022676"/>
    </source>
</evidence>
<proteinExistence type="inferred from homology"/>
<evidence type="ECO:0000256" key="2">
    <source>
        <dbReference type="ARBA" id="ARBA00022679"/>
    </source>
</evidence>
<dbReference type="InterPro" id="IPR023296">
    <property type="entry name" value="Glyco_hydro_beta-prop_sf"/>
</dbReference>
<keyword evidence="4" id="KW-0378">Hydrolase</keyword>
<keyword evidence="4" id="KW-0326">Glycosidase</keyword>
<evidence type="ECO:0000256" key="3">
    <source>
        <dbReference type="ARBA" id="ARBA00024356"/>
    </source>
</evidence>
<sequence>MGTAQLLQRHPENPILRPRDEIPWERKAVFNPGVVEHEGRIYLLYRAVGEYELYISRLGLAVSEDGVHFKRHPEPVFSPREPYERFGCEDPRITSLEGRYYVTYTALSARAFSGQGNRVALASTVDFQHFERHGVILPELEDKDAVIFPEKVRDKYVMFHRVFPDIWISYSNDLLHWYGHRKVMYPRLGHWDSEKIGAGAPPIKTEEGWLLFYHGVDATHRYSIGAALFDLDDPSQLISRPVEPLLEPVAEYERNGDIPNVVFVCGVVKRDEEFLVYYGGGDKVVCLASASVREVVDFARHG</sequence>
<comment type="caution">
    <text evidence="4">The sequence shown here is derived from an EMBL/GenBank/DDBJ whole genome shotgun (WGS) entry which is preliminary data.</text>
</comment>
<dbReference type="AlphaFoldDB" id="A0A7C0U618"/>
<comment type="similarity">
    <text evidence="3">Belongs to the glycosyl hydrolase 130 family.</text>
</comment>
<dbReference type="Gene3D" id="2.115.10.20">
    <property type="entry name" value="Glycosyl hydrolase domain, family 43"/>
    <property type="match status" value="1"/>
</dbReference>
<keyword evidence="2" id="KW-0808">Transferase</keyword>